<dbReference type="InterPro" id="IPR035587">
    <property type="entry name" value="DUS-like_FMN-bd"/>
</dbReference>
<evidence type="ECO:0000313" key="12">
    <source>
        <dbReference type="EMBL" id="KAF2118274.1"/>
    </source>
</evidence>
<protein>
    <recommendedName>
        <fullName evidence="11">DUS-like FMN-binding domain-containing protein</fullName>
    </recommendedName>
</protein>
<dbReference type="Gene3D" id="3.20.20.70">
    <property type="entry name" value="Aldolase class I"/>
    <property type="match status" value="1"/>
</dbReference>
<dbReference type="SUPFAM" id="SSF51395">
    <property type="entry name" value="FMN-linked oxidoreductases"/>
    <property type="match status" value="1"/>
</dbReference>
<dbReference type="PANTHER" id="PTHR45936:SF1">
    <property type="entry name" value="TRNA-DIHYDROURIDINE(20) SYNTHASE [NAD(P)+]-LIKE"/>
    <property type="match status" value="1"/>
</dbReference>
<keyword evidence="2" id="KW-0285">Flavoprotein</keyword>
<keyword evidence="5" id="KW-0819">tRNA processing</keyword>
<dbReference type="PANTHER" id="PTHR45936">
    <property type="entry name" value="TRNA-DIHYDROURIDINE(20) SYNTHASE [NAD(P)+]-LIKE"/>
    <property type="match status" value="1"/>
</dbReference>
<evidence type="ECO:0000256" key="9">
    <source>
        <dbReference type="ARBA" id="ARBA00049447"/>
    </source>
</evidence>
<name>A0A6A5ZGP1_9PLEO</name>
<dbReference type="Pfam" id="PF01207">
    <property type="entry name" value="Dus"/>
    <property type="match status" value="1"/>
</dbReference>
<comment type="catalytic activity">
    <reaction evidence="9">
        <text>a 5,6-dihydrouridine in mRNA + NADP(+) = a uridine in mRNA + NADPH + H(+)</text>
        <dbReference type="Rhea" id="RHEA:69855"/>
        <dbReference type="Rhea" id="RHEA-COMP:14658"/>
        <dbReference type="Rhea" id="RHEA-COMP:17789"/>
        <dbReference type="ChEBI" id="CHEBI:15378"/>
        <dbReference type="ChEBI" id="CHEBI:57783"/>
        <dbReference type="ChEBI" id="CHEBI:58349"/>
        <dbReference type="ChEBI" id="CHEBI:65315"/>
        <dbReference type="ChEBI" id="CHEBI:74443"/>
    </reaction>
    <physiologicalReaction direction="right-to-left" evidence="9">
        <dbReference type="Rhea" id="RHEA:69857"/>
    </physiologicalReaction>
</comment>
<keyword evidence="3" id="KW-0288">FMN</keyword>
<evidence type="ECO:0000256" key="4">
    <source>
        <dbReference type="ARBA" id="ARBA00022664"/>
    </source>
</evidence>
<evidence type="ECO:0000256" key="10">
    <source>
        <dbReference type="SAM" id="MobiDB-lite"/>
    </source>
</evidence>
<dbReference type="InterPro" id="IPR018517">
    <property type="entry name" value="tRNA_hU_synthase_CS"/>
</dbReference>
<comment type="function">
    <text evidence="7">Catalyzes the synthesis of dihydrouridine, a modified base found in the D-loop of most tRNAs. Specifically modifies U47 in cytoplasmic tRNAs. Catalyzes the synthesis of dihydrouridine in some mRNAs, thereby affecting their translation.</text>
</comment>
<dbReference type="GO" id="GO:0050660">
    <property type="term" value="F:flavin adenine dinucleotide binding"/>
    <property type="evidence" value="ECO:0007669"/>
    <property type="project" value="InterPro"/>
</dbReference>
<dbReference type="OrthoDB" id="10262250at2759"/>
<feature type="domain" description="DUS-like FMN-binding" evidence="11">
    <location>
        <begin position="24"/>
        <end position="341"/>
    </location>
</feature>
<organism evidence="12 13">
    <name type="scientific">Lophiotrema nucula</name>
    <dbReference type="NCBI Taxonomy" id="690887"/>
    <lineage>
        <taxon>Eukaryota</taxon>
        <taxon>Fungi</taxon>
        <taxon>Dikarya</taxon>
        <taxon>Ascomycota</taxon>
        <taxon>Pezizomycotina</taxon>
        <taxon>Dothideomycetes</taxon>
        <taxon>Pleosporomycetidae</taxon>
        <taxon>Pleosporales</taxon>
        <taxon>Lophiotremataceae</taxon>
        <taxon>Lophiotrema</taxon>
    </lineage>
</organism>
<dbReference type="InterPro" id="IPR013785">
    <property type="entry name" value="Aldolase_TIM"/>
</dbReference>
<gene>
    <name evidence="12" type="ORF">BDV96DRAFT_488586</name>
</gene>
<comment type="cofactor">
    <cofactor evidence="1">
        <name>FMN</name>
        <dbReference type="ChEBI" id="CHEBI:58210"/>
    </cofactor>
</comment>
<keyword evidence="6" id="KW-0560">Oxidoreductase</keyword>
<feature type="region of interest" description="Disordered" evidence="10">
    <location>
        <begin position="365"/>
        <end position="436"/>
    </location>
</feature>
<evidence type="ECO:0000256" key="2">
    <source>
        <dbReference type="ARBA" id="ARBA00022630"/>
    </source>
</evidence>
<feature type="compositionally biased region" description="Basic and acidic residues" evidence="10">
    <location>
        <begin position="404"/>
        <end position="419"/>
    </location>
</feature>
<dbReference type="GO" id="GO:0017150">
    <property type="term" value="F:tRNA dihydrouridine synthase activity"/>
    <property type="evidence" value="ECO:0007669"/>
    <property type="project" value="InterPro"/>
</dbReference>
<proteinExistence type="predicted"/>
<dbReference type="GO" id="GO:0005737">
    <property type="term" value="C:cytoplasm"/>
    <property type="evidence" value="ECO:0007669"/>
    <property type="project" value="TreeGrafter"/>
</dbReference>
<sequence length="436" mass="47642">MAAPGPKRVPIPKNGVDYRGKVVLAPMVRSGELPSRLLALKYGADLVWGPETIDRAMIGTARRLNPHTSTIEFSRLPTSKIKNPTLDPHNRESVIYRIHPELEKGRLIYQIGTANPDLAVQAASLVAPDVAGIDVNAGCPKPFSTAGGMGAALLKTPDLLCSILRALVEKVGKVHEIGISVKIRILDKPEDTAALVKQLVATGITGLTVHCRTTPMRPRERAIRDQLMMVADICREAGVACLMNGDVTSRAEALQLAEQYKVDGGMIATEAEKNPSCFRSDAAGGPHEWKSQWKTVVTEYMRFALQVENRWGNTKYLLGQMMPGKVKAYADMNRSKCYRDVITALGLEDVDDFLAQAEVVDERLGIPPGESRATKRARVKEDVKPNDTKGQKQTQTNRDEADESRDAKRVKLPEQHADLEPANSMADAPMPAALSV</sequence>
<reference evidence="12" key="1">
    <citation type="journal article" date="2020" name="Stud. Mycol.">
        <title>101 Dothideomycetes genomes: a test case for predicting lifestyles and emergence of pathogens.</title>
        <authorList>
            <person name="Haridas S."/>
            <person name="Albert R."/>
            <person name="Binder M."/>
            <person name="Bloem J."/>
            <person name="Labutti K."/>
            <person name="Salamov A."/>
            <person name="Andreopoulos B."/>
            <person name="Baker S."/>
            <person name="Barry K."/>
            <person name="Bills G."/>
            <person name="Bluhm B."/>
            <person name="Cannon C."/>
            <person name="Castanera R."/>
            <person name="Culley D."/>
            <person name="Daum C."/>
            <person name="Ezra D."/>
            <person name="Gonzalez J."/>
            <person name="Henrissat B."/>
            <person name="Kuo A."/>
            <person name="Liang C."/>
            <person name="Lipzen A."/>
            <person name="Lutzoni F."/>
            <person name="Magnuson J."/>
            <person name="Mondo S."/>
            <person name="Nolan M."/>
            <person name="Ohm R."/>
            <person name="Pangilinan J."/>
            <person name="Park H.-J."/>
            <person name="Ramirez L."/>
            <person name="Alfaro M."/>
            <person name="Sun H."/>
            <person name="Tritt A."/>
            <person name="Yoshinaga Y."/>
            <person name="Zwiers L.-H."/>
            <person name="Turgeon B."/>
            <person name="Goodwin S."/>
            <person name="Spatafora J."/>
            <person name="Crous P."/>
            <person name="Grigoriev I."/>
        </authorList>
    </citation>
    <scope>NUCLEOTIDE SEQUENCE</scope>
    <source>
        <strain evidence="12">CBS 627.86</strain>
    </source>
</reference>
<evidence type="ECO:0000256" key="5">
    <source>
        <dbReference type="ARBA" id="ARBA00022694"/>
    </source>
</evidence>
<dbReference type="Proteomes" id="UP000799770">
    <property type="component" value="Unassembled WGS sequence"/>
</dbReference>
<feature type="compositionally biased region" description="Basic and acidic residues" evidence="10">
    <location>
        <begin position="379"/>
        <end position="390"/>
    </location>
</feature>
<keyword evidence="13" id="KW-1185">Reference proteome</keyword>
<evidence type="ECO:0000259" key="11">
    <source>
        <dbReference type="Pfam" id="PF01207"/>
    </source>
</evidence>
<dbReference type="InterPro" id="IPR052582">
    <property type="entry name" value="tRNA-DUS-like"/>
</dbReference>
<comment type="catalytic activity">
    <reaction evidence="8">
        <text>a 5,6-dihydrouridine in mRNA + NAD(+) = a uridine in mRNA + NADH + H(+)</text>
        <dbReference type="Rhea" id="RHEA:69851"/>
        <dbReference type="Rhea" id="RHEA-COMP:14658"/>
        <dbReference type="Rhea" id="RHEA-COMP:17789"/>
        <dbReference type="ChEBI" id="CHEBI:15378"/>
        <dbReference type="ChEBI" id="CHEBI:57540"/>
        <dbReference type="ChEBI" id="CHEBI:57945"/>
        <dbReference type="ChEBI" id="CHEBI:65315"/>
        <dbReference type="ChEBI" id="CHEBI:74443"/>
    </reaction>
    <physiologicalReaction direction="right-to-left" evidence="8">
        <dbReference type="Rhea" id="RHEA:69853"/>
    </physiologicalReaction>
</comment>
<dbReference type="CDD" id="cd02801">
    <property type="entry name" value="DUS_like_FMN"/>
    <property type="match status" value="1"/>
</dbReference>
<evidence type="ECO:0000256" key="8">
    <source>
        <dbReference type="ARBA" id="ARBA00048342"/>
    </source>
</evidence>
<evidence type="ECO:0000313" key="13">
    <source>
        <dbReference type="Proteomes" id="UP000799770"/>
    </source>
</evidence>
<accession>A0A6A5ZGP1</accession>
<dbReference type="AlphaFoldDB" id="A0A6A5ZGP1"/>
<dbReference type="EMBL" id="ML977317">
    <property type="protein sequence ID" value="KAF2118274.1"/>
    <property type="molecule type" value="Genomic_DNA"/>
</dbReference>
<keyword evidence="4" id="KW-0507">mRNA processing</keyword>
<dbReference type="PROSITE" id="PS01136">
    <property type="entry name" value="UPF0034"/>
    <property type="match status" value="1"/>
</dbReference>
<evidence type="ECO:0000256" key="1">
    <source>
        <dbReference type="ARBA" id="ARBA00001917"/>
    </source>
</evidence>
<dbReference type="GO" id="GO:0006397">
    <property type="term" value="P:mRNA processing"/>
    <property type="evidence" value="ECO:0007669"/>
    <property type="project" value="UniProtKB-KW"/>
</dbReference>
<evidence type="ECO:0000256" key="7">
    <source>
        <dbReference type="ARBA" id="ARBA00045934"/>
    </source>
</evidence>
<evidence type="ECO:0000256" key="3">
    <source>
        <dbReference type="ARBA" id="ARBA00022643"/>
    </source>
</evidence>
<evidence type="ECO:0000256" key="6">
    <source>
        <dbReference type="ARBA" id="ARBA00023002"/>
    </source>
</evidence>